<feature type="domain" description="RecF/RecN/SMC N-terminal" evidence="10">
    <location>
        <begin position="2"/>
        <end position="536"/>
    </location>
</feature>
<dbReference type="CDD" id="cd03241">
    <property type="entry name" value="ABC_RecN"/>
    <property type="match status" value="1"/>
</dbReference>
<evidence type="ECO:0000256" key="6">
    <source>
        <dbReference type="ARBA" id="ARBA00022840"/>
    </source>
</evidence>
<dbReference type="PANTHER" id="PTHR11059">
    <property type="entry name" value="DNA REPAIR PROTEIN RECN"/>
    <property type="match status" value="1"/>
</dbReference>
<dbReference type="NCBIfam" id="TIGR00634">
    <property type="entry name" value="recN"/>
    <property type="match status" value="1"/>
</dbReference>
<evidence type="ECO:0000256" key="1">
    <source>
        <dbReference type="ARBA" id="ARBA00003618"/>
    </source>
</evidence>
<dbReference type="InterPro" id="IPR027417">
    <property type="entry name" value="P-loop_NTPase"/>
</dbReference>
<evidence type="ECO:0000313" key="12">
    <source>
        <dbReference type="Proteomes" id="UP000008004"/>
    </source>
</evidence>
<dbReference type="KEGG" id="mia:OCU_29090"/>
<keyword evidence="7 9" id="KW-0234">DNA repair</keyword>
<reference evidence="11 12" key="1">
    <citation type="journal article" date="2012" name="J. Bacteriol.">
        <title>Complete genome sequence of Mycobacterium intracellulare strain ATCC 13950T.</title>
        <authorList>
            <person name="Kim B.J."/>
            <person name="Choi B.S."/>
            <person name="Lim J.S."/>
            <person name="Choi I.Y."/>
            <person name="Lee J.H."/>
            <person name="Chun J."/>
            <person name="Kook Y.H."/>
            <person name="Kim B.J."/>
        </authorList>
    </citation>
    <scope>NUCLEOTIDE SEQUENCE [LARGE SCALE GENOMIC DNA]</scope>
    <source>
        <strain evidence="12">ATCC 13950 / DSM 43223 / JCM 6384 / NCTC 13025 / 3600</strain>
    </source>
</reference>
<dbReference type="Gene3D" id="3.40.50.300">
    <property type="entry name" value="P-loop containing nucleotide triphosphate hydrolases"/>
    <property type="match status" value="2"/>
</dbReference>
<dbReference type="PIRSF" id="PIRSF003128">
    <property type="entry name" value="RecN"/>
    <property type="match status" value="1"/>
</dbReference>
<dbReference type="eggNOG" id="COG0497">
    <property type="taxonomic scope" value="Bacteria"/>
</dbReference>
<comment type="function">
    <text evidence="1 9">May be involved in recombinational repair of damaged DNA.</text>
</comment>
<organism evidence="11 12">
    <name type="scientific">Mycobacterium intracellulare (strain ATCC 13950 / DSM 43223 / JCM 6384 / NCTC 13025 / 3600)</name>
    <dbReference type="NCBI Taxonomy" id="487521"/>
    <lineage>
        <taxon>Bacteria</taxon>
        <taxon>Bacillati</taxon>
        <taxon>Actinomycetota</taxon>
        <taxon>Actinomycetes</taxon>
        <taxon>Mycobacteriales</taxon>
        <taxon>Mycobacteriaceae</taxon>
        <taxon>Mycobacterium</taxon>
        <taxon>Mycobacterium avium complex (MAC)</taxon>
    </lineage>
</organism>
<proteinExistence type="inferred from homology"/>
<name>H8IPQ5_MYCIA</name>
<evidence type="ECO:0000256" key="7">
    <source>
        <dbReference type="ARBA" id="ARBA00023204"/>
    </source>
</evidence>
<dbReference type="RefSeq" id="WP_014380302.1">
    <property type="nucleotide sequence ID" value="NC_016946.1"/>
</dbReference>
<evidence type="ECO:0000256" key="3">
    <source>
        <dbReference type="ARBA" id="ARBA00021315"/>
    </source>
</evidence>
<evidence type="ECO:0000313" key="11">
    <source>
        <dbReference type="EMBL" id="AFC44128.1"/>
    </source>
</evidence>
<keyword evidence="6" id="KW-0067">ATP-binding</keyword>
<evidence type="ECO:0000256" key="4">
    <source>
        <dbReference type="ARBA" id="ARBA00022741"/>
    </source>
</evidence>
<dbReference type="GeneID" id="77301581"/>
<protein>
    <recommendedName>
        <fullName evidence="3 9">DNA repair protein RecN</fullName>
    </recommendedName>
    <alternativeName>
        <fullName evidence="8 9">Recombination protein N</fullName>
    </alternativeName>
</protein>
<evidence type="ECO:0000256" key="2">
    <source>
        <dbReference type="ARBA" id="ARBA00009441"/>
    </source>
</evidence>
<dbReference type="PATRIC" id="fig|487521.10.peg.2923"/>
<dbReference type="GO" id="GO:0006310">
    <property type="term" value="P:DNA recombination"/>
    <property type="evidence" value="ECO:0007669"/>
    <property type="project" value="InterPro"/>
</dbReference>
<dbReference type="FunFam" id="3.40.50.300:FF:000356">
    <property type="entry name" value="DNA repair protein RecN"/>
    <property type="match status" value="1"/>
</dbReference>
<comment type="similarity">
    <text evidence="2 9">Belongs to the RecN family.</text>
</comment>
<dbReference type="GO" id="GO:0005524">
    <property type="term" value="F:ATP binding"/>
    <property type="evidence" value="ECO:0007669"/>
    <property type="project" value="UniProtKB-KW"/>
</dbReference>
<sequence>MLTEIRIESLGAISSAVGEFDRGLTVLTGETGTGKTMVVTGLHLLGGARADATRVRSGAERALVEGRFSTTDLDEAMVVRLDEMLDASGAERDEDGSVIALRSVSRDGPSRAYLGGRSVPAKSLGDFTAGLLTLHGQNDQLRLIRPEEQCAALDRFAKAGPALERYCKLRDAWLSARRDLLDRRNRMRELALEADRLTFALNEIDAVDPQPGEDDALVADIVRLSELDTLREAAATARAALSSEETDGLSATDSLGKARAALESTGDAKLTALAGQIGEVLTVLVDAAGELGGFLEELPVDASALESKLARQAELRTLTRKYAADIDGVIGWAQGSRQRLAQLDVSEEGLAALAARVDELGRELAQAAVDLSATRRKAAKRLAKEVTAELSGLAMADAQFTIDVTLDAAPDTASDPDDSAALRLPSGELVHAGADGVDQVEFGFAAHRGMDQLPLAKSASGGELSRVMLALEVVLATSRKEAAGTTMVFDEVDAGVGGRAAVQIGRRLARLARTHQVIVVTHLPQVAAYADVHLVVHAAGPKGTSVVRRLGGDERVAELARMLAGLGESDSGRAHARELLEAAQKDEI</sequence>
<evidence type="ECO:0000256" key="8">
    <source>
        <dbReference type="ARBA" id="ARBA00033408"/>
    </source>
</evidence>
<dbReference type="Proteomes" id="UP000008004">
    <property type="component" value="Chromosome"/>
</dbReference>
<gene>
    <name evidence="11" type="ordered locus">OCU_29090</name>
</gene>
<dbReference type="SUPFAM" id="SSF52540">
    <property type="entry name" value="P-loop containing nucleoside triphosphate hydrolases"/>
    <property type="match status" value="2"/>
</dbReference>
<dbReference type="GO" id="GO:0006281">
    <property type="term" value="P:DNA repair"/>
    <property type="evidence" value="ECO:0007669"/>
    <property type="project" value="UniProtKB-KW"/>
</dbReference>
<dbReference type="InterPro" id="IPR004604">
    <property type="entry name" value="DNA_recomb/repair_RecN"/>
</dbReference>
<dbReference type="AlphaFoldDB" id="H8IPQ5"/>
<accession>H8IPQ5</accession>
<keyword evidence="4" id="KW-0547">Nucleotide-binding</keyword>
<evidence type="ECO:0000256" key="9">
    <source>
        <dbReference type="PIRNR" id="PIRNR003128"/>
    </source>
</evidence>
<dbReference type="PANTHER" id="PTHR11059:SF0">
    <property type="entry name" value="DNA REPAIR PROTEIN RECN"/>
    <property type="match status" value="1"/>
</dbReference>
<dbReference type="Pfam" id="PF02463">
    <property type="entry name" value="SMC_N"/>
    <property type="match status" value="1"/>
</dbReference>
<dbReference type="HOGENOM" id="CLU_018297_3_0_11"/>
<dbReference type="InterPro" id="IPR003395">
    <property type="entry name" value="RecF/RecN/SMC_N"/>
</dbReference>
<dbReference type="EMBL" id="CP003322">
    <property type="protein sequence ID" value="AFC44128.1"/>
    <property type="molecule type" value="Genomic_DNA"/>
</dbReference>
<dbReference type="GO" id="GO:0043590">
    <property type="term" value="C:bacterial nucleoid"/>
    <property type="evidence" value="ECO:0007669"/>
    <property type="project" value="TreeGrafter"/>
</dbReference>
<evidence type="ECO:0000256" key="5">
    <source>
        <dbReference type="ARBA" id="ARBA00022763"/>
    </source>
</evidence>
<keyword evidence="5 9" id="KW-0227">DNA damage</keyword>
<dbReference type="GO" id="GO:0009432">
    <property type="term" value="P:SOS response"/>
    <property type="evidence" value="ECO:0007669"/>
    <property type="project" value="TreeGrafter"/>
</dbReference>
<evidence type="ECO:0000259" key="10">
    <source>
        <dbReference type="Pfam" id="PF02463"/>
    </source>
</evidence>